<dbReference type="EMBL" id="WHUT02000002">
    <property type="protein sequence ID" value="NUB43486.1"/>
    <property type="molecule type" value="Genomic_DNA"/>
</dbReference>
<comment type="caution">
    <text evidence="2">The sequence shown here is derived from an EMBL/GenBank/DDBJ whole genome shotgun (WGS) entry which is preliminary data.</text>
</comment>
<organism evidence="2 3">
    <name type="scientific">Fertoeibacter niger</name>
    <dbReference type="NCBI Taxonomy" id="2656921"/>
    <lineage>
        <taxon>Bacteria</taxon>
        <taxon>Pseudomonadati</taxon>
        <taxon>Pseudomonadota</taxon>
        <taxon>Alphaproteobacteria</taxon>
        <taxon>Rhodobacterales</taxon>
        <taxon>Paracoccaceae</taxon>
        <taxon>Fertoeibacter</taxon>
    </lineage>
</organism>
<keyword evidence="3" id="KW-1185">Reference proteome</keyword>
<evidence type="ECO:0000313" key="2">
    <source>
        <dbReference type="EMBL" id="NUB43486.1"/>
    </source>
</evidence>
<gene>
    <name evidence="2" type="ORF">GEU84_003745</name>
</gene>
<evidence type="ECO:0000313" key="3">
    <source>
        <dbReference type="Proteomes" id="UP000484076"/>
    </source>
</evidence>
<protein>
    <recommendedName>
        <fullName evidence="4">D-galactarate dehydratase</fullName>
    </recommendedName>
</protein>
<proteinExistence type="predicted"/>
<name>A0A8X8H5N6_9RHOB</name>
<reference evidence="2" key="1">
    <citation type="submission" date="2020-05" db="EMBL/GenBank/DDBJ databases">
        <title>Fertoebacter nigrum gen. nov., sp. nov., a new member of the family Rhodobacteraceae.</title>
        <authorList>
            <person name="Szuroczki S."/>
            <person name="Abbaszade G."/>
            <person name="Buni D."/>
            <person name="Schumann P."/>
            <person name="Toth E."/>
        </authorList>
    </citation>
    <scope>NUCLEOTIDE SEQUENCE</scope>
    <source>
        <strain evidence="2">RG-N-1a</strain>
    </source>
</reference>
<sequence>MRTLIAVSLSLPLLAGCGDMMQNLRGERAGAAPVAESPSATLPVPLAGSPEALDTTTDAERAAALAAPAPTGAAALGSVIVSLGAVAEPGFWLRSSLVSAPGKGRVETAGGQSVAVDLLPGTGSAQLSLAAYRALGLGLTDLVEVRVFAQ</sequence>
<feature type="region of interest" description="Disordered" evidence="1">
    <location>
        <begin position="29"/>
        <end position="51"/>
    </location>
</feature>
<evidence type="ECO:0000256" key="1">
    <source>
        <dbReference type="SAM" id="MobiDB-lite"/>
    </source>
</evidence>
<dbReference type="AlphaFoldDB" id="A0A8X8H5N6"/>
<dbReference type="PROSITE" id="PS51257">
    <property type="entry name" value="PROKAR_LIPOPROTEIN"/>
    <property type="match status" value="1"/>
</dbReference>
<accession>A0A8X8H5N6</accession>
<dbReference type="Proteomes" id="UP000484076">
    <property type="component" value="Unassembled WGS sequence"/>
</dbReference>
<evidence type="ECO:0008006" key="4">
    <source>
        <dbReference type="Google" id="ProtNLM"/>
    </source>
</evidence>